<feature type="compositionally biased region" description="Polar residues" evidence="1">
    <location>
        <begin position="48"/>
        <end position="60"/>
    </location>
</feature>
<feature type="region of interest" description="Disordered" evidence="1">
    <location>
        <begin position="273"/>
        <end position="298"/>
    </location>
</feature>
<feature type="compositionally biased region" description="Polar residues" evidence="1">
    <location>
        <begin position="287"/>
        <end position="298"/>
    </location>
</feature>
<dbReference type="EMBL" id="JACTNZ010000006">
    <property type="protein sequence ID" value="KAG5546080.1"/>
    <property type="molecule type" value="Genomic_DNA"/>
</dbReference>
<evidence type="ECO:0000313" key="2">
    <source>
        <dbReference type="EMBL" id="KAG5546080.1"/>
    </source>
</evidence>
<sequence>MKSHKAAIQQDETGFKKEAGDSEPIAIYRRKNQRKLQVQPTSDEENGLNENSLTKVSTPVDSEPFKVSPDIWLPLKCQDQRSEEKKVFENIGTSEQSKPTEMAIVPVLNPAPQSPIMIFNIGDGSSNQPTICPEAVVNISVVDMSTNEDSAVKVSSLADFEHFLVTPDIQSPFRCEVQRSAEDKEFQKIDISEQSKSTKMDIVPILNRASKPSIIISSTVDGSSNTSDMQLPLECQVQVGGENKESEKVVISEQSKSTKEFEKVDILEQPKSTKTGTVPELNPAPQPSITISNSGDGNPNEPTICSGVVEQSTEPSVDISIINMPTVEVAVRREEMVHQSREIQLNLDLQDQYMLMNTGDKEVVLSGLAKEKDTIGMVNKDVSSSGIDIIPEILETTQGKDAQLITDLNCNIERELFLSTEITEVQEQSHVFGMRERMIDGSRVDCEGHS</sequence>
<keyword evidence="3" id="KW-1185">Reference proteome</keyword>
<dbReference type="AlphaFoldDB" id="A0AAV6K0Z3"/>
<organism evidence="2 3">
    <name type="scientific">Rhododendron griersonianum</name>
    <dbReference type="NCBI Taxonomy" id="479676"/>
    <lineage>
        <taxon>Eukaryota</taxon>
        <taxon>Viridiplantae</taxon>
        <taxon>Streptophyta</taxon>
        <taxon>Embryophyta</taxon>
        <taxon>Tracheophyta</taxon>
        <taxon>Spermatophyta</taxon>
        <taxon>Magnoliopsida</taxon>
        <taxon>eudicotyledons</taxon>
        <taxon>Gunneridae</taxon>
        <taxon>Pentapetalae</taxon>
        <taxon>asterids</taxon>
        <taxon>Ericales</taxon>
        <taxon>Ericaceae</taxon>
        <taxon>Ericoideae</taxon>
        <taxon>Rhodoreae</taxon>
        <taxon>Rhododendron</taxon>
    </lineage>
</organism>
<dbReference type="Proteomes" id="UP000823749">
    <property type="component" value="Chromosome 6"/>
</dbReference>
<comment type="caution">
    <text evidence="2">The sequence shown here is derived from an EMBL/GenBank/DDBJ whole genome shotgun (WGS) entry which is preliminary data.</text>
</comment>
<evidence type="ECO:0000256" key="1">
    <source>
        <dbReference type="SAM" id="MobiDB-lite"/>
    </source>
</evidence>
<name>A0AAV6K0Z3_9ERIC</name>
<evidence type="ECO:0000313" key="3">
    <source>
        <dbReference type="Proteomes" id="UP000823749"/>
    </source>
</evidence>
<reference evidence="2 3" key="1">
    <citation type="submission" date="2020-08" db="EMBL/GenBank/DDBJ databases">
        <title>Plant Genome Project.</title>
        <authorList>
            <person name="Zhang R.-G."/>
        </authorList>
    </citation>
    <scope>NUCLEOTIDE SEQUENCE [LARGE SCALE GENOMIC DNA]</scope>
    <source>
        <strain evidence="2">WSP0</strain>
        <tissue evidence="2">Leaf</tissue>
    </source>
</reference>
<protein>
    <submittedName>
        <fullName evidence="2">Uncharacterized protein</fullName>
    </submittedName>
</protein>
<proteinExistence type="predicted"/>
<feature type="region of interest" description="Disordered" evidence="1">
    <location>
        <begin position="1"/>
        <end position="62"/>
    </location>
</feature>
<accession>A0AAV6K0Z3</accession>
<gene>
    <name evidence="2" type="ORF">RHGRI_018304</name>
</gene>